<name>A0A382S4R0_9ZZZZ</name>
<sequence>MTVAETETEERIIRYNNAFTETLRELLLDDPDIFIAGEDVGRYGGVFQSFAGLNAEFGDERVVDTPIAEQAIVGLGIGAAAVGLRPIVDLMFMDFVMVAMDQIANQAAKMKYMYGGKATLPLTITTTGGAGLGAAAQHSQSLEAWLIHVPGLKVVYPSNPYDLKGLLVSCVRDDNPTVFTLHKKMLGSKGHVPEGLYEI</sequence>
<dbReference type="AlphaFoldDB" id="A0A382S4R0"/>
<evidence type="ECO:0000256" key="1">
    <source>
        <dbReference type="ARBA" id="ARBA00023002"/>
    </source>
</evidence>
<evidence type="ECO:0000313" key="4">
    <source>
        <dbReference type="EMBL" id="SVD03871.1"/>
    </source>
</evidence>
<dbReference type="SUPFAM" id="SSF52518">
    <property type="entry name" value="Thiamin diphosphate-binding fold (THDP-binding)"/>
    <property type="match status" value="1"/>
</dbReference>
<dbReference type="Pfam" id="PF02779">
    <property type="entry name" value="Transket_pyr"/>
    <property type="match status" value="1"/>
</dbReference>
<dbReference type="CDD" id="cd07036">
    <property type="entry name" value="TPP_PYR_E1-PDHc-beta_like"/>
    <property type="match status" value="1"/>
</dbReference>
<evidence type="ECO:0000256" key="2">
    <source>
        <dbReference type="ARBA" id="ARBA00023052"/>
    </source>
</evidence>
<dbReference type="Gene3D" id="3.40.50.970">
    <property type="match status" value="1"/>
</dbReference>
<dbReference type="EMBL" id="UINC01125791">
    <property type="protein sequence ID" value="SVD03871.1"/>
    <property type="molecule type" value="Genomic_DNA"/>
</dbReference>
<keyword evidence="1" id="KW-0560">Oxidoreductase</keyword>
<evidence type="ECO:0000259" key="3">
    <source>
        <dbReference type="SMART" id="SM00861"/>
    </source>
</evidence>
<keyword evidence="2" id="KW-0786">Thiamine pyrophosphate</keyword>
<dbReference type="InterPro" id="IPR029061">
    <property type="entry name" value="THDP-binding"/>
</dbReference>
<dbReference type="PANTHER" id="PTHR43257">
    <property type="entry name" value="PYRUVATE DEHYDROGENASE E1 COMPONENT BETA SUBUNIT"/>
    <property type="match status" value="1"/>
</dbReference>
<protein>
    <recommendedName>
        <fullName evidence="3">Transketolase-like pyrimidine-binding domain-containing protein</fullName>
    </recommendedName>
</protein>
<reference evidence="4" key="1">
    <citation type="submission" date="2018-05" db="EMBL/GenBank/DDBJ databases">
        <authorList>
            <person name="Lanie J.A."/>
            <person name="Ng W.-L."/>
            <person name="Kazmierczak K.M."/>
            <person name="Andrzejewski T.M."/>
            <person name="Davidsen T.M."/>
            <person name="Wayne K.J."/>
            <person name="Tettelin H."/>
            <person name="Glass J.I."/>
            <person name="Rusch D."/>
            <person name="Podicherti R."/>
            <person name="Tsui H.-C.T."/>
            <person name="Winkler M.E."/>
        </authorList>
    </citation>
    <scope>NUCLEOTIDE SEQUENCE</scope>
</reference>
<feature type="domain" description="Transketolase-like pyrimidine-binding" evidence="3">
    <location>
        <begin position="13"/>
        <end position="188"/>
    </location>
</feature>
<proteinExistence type="predicted"/>
<dbReference type="PANTHER" id="PTHR43257:SF2">
    <property type="entry name" value="PYRUVATE DEHYDROGENASE E1 COMPONENT SUBUNIT BETA"/>
    <property type="match status" value="1"/>
</dbReference>
<gene>
    <name evidence="4" type="ORF">METZ01_LOCUS356725</name>
</gene>
<organism evidence="4">
    <name type="scientific">marine metagenome</name>
    <dbReference type="NCBI Taxonomy" id="408172"/>
    <lineage>
        <taxon>unclassified sequences</taxon>
        <taxon>metagenomes</taxon>
        <taxon>ecological metagenomes</taxon>
    </lineage>
</organism>
<feature type="non-terminal residue" evidence="4">
    <location>
        <position position="199"/>
    </location>
</feature>
<dbReference type="InterPro" id="IPR005475">
    <property type="entry name" value="Transketolase-like_Pyr-bd"/>
</dbReference>
<dbReference type="SMART" id="SM00861">
    <property type="entry name" value="Transket_pyr"/>
    <property type="match status" value="1"/>
</dbReference>
<dbReference type="GO" id="GO:0016491">
    <property type="term" value="F:oxidoreductase activity"/>
    <property type="evidence" value="ECO:0007669"/>
    <property type="project" value="UniProtKB-KW"/>
</dbReference>
<accession>A0A382S4R0</accession>
<dbReference type="FunFam" id="3.40.50.970:FF:000001">
    <property type="entry name" value="Pyruvate dehydrogenase E1 beta subunit"/>
    <property type="match status" value="1"/>
</dbReference>